<dbReference type="EMBL" id="BARS01049550">
    <property type="protein sequence ID" value="GAG34209.1"/>
    <property type="molecule type" value="Genomic_DNA"/>
</dbReference>
<proteinExistence type="predicted"/>
<reference evidence="2" key="1">
    <citation type="journal article" date="2014" name="Front. Microbiol.">
        <title>High frequency of phylogenetically diverse reductive dehalogenase-homologous genes in deep subseafloor sedimentary metagenomes.</title>
        <authorList>
            <person name="Kawai M."/>
            <person name="Futagami T."/>
            <person name="Toyoda A."/>
            <person name="Takaki Y."/>
            <person name="Nishi S."/>
            <person name="Hori S."/>
            <person name="Arai W."/>
            <person name="Tsubouchi T."/>
            <person name="Morono Y."/>
            <person name="Uchiyama I."/>
            <person name="Ito T."/>
            <person name="Fujiyama A."/>
            <person name="Inagaki F."/>
            <person name="Takami H."/>
        </authorList>
    </citation>
    <scope>NUCLEOTIDE SEQUENCE</scope>
    <source>
        <strain evidence="2">Expedition CK06-06</strain>
    </source>
</reference>
<feature type="region of interest" description="Disordered" evidence="1">
    <location>
        <begin position="171"/>
        <end position="192"/>
    </location>
</feature>
<evidence type="ECO:0000313" key="2">
    <source>
        <dbReference type="EMBL" id="GAG34209.1"/>
    </source>
</evidence>
<organism evidence="2">
    <name type="scientific">marine sediment metagenome</name>
    <dbReference type="NCBI Taxonomy" id="412755"/>
    <lineage>
        <taxon>unclassified sequences</taxon>
        <taxon>metagenomes</taxon>
        <taxon>ecological metagenomes</taxon>
    </lineage>
</organism>
<accession>X0WTB2</accession>
<name>X0WTB2_9ZZZZ</name>
<feature type="non-terminal residue" evidence="2">
    <location>
        <position position="1"/>
    </location>
</feature>
<comment type="caution">
    <text evidence="2">The sequence shown here is derived from an EMBL/GenBank/DDBJ whole genome shotgun (WGS) entry which is preliminary data.</text>
</comment>
<feature type="compositionally biased region" description="Basic residues" evidence="1">
    <location>
        <begin position="183"/>
        <end position="192"/>
    </location>
</feature>
<gene>
    <name evidence="2" type="ORF">S01H1_74103</name>
</gene>
<protein>
    <submittedName>
        <fullName evidence="2">Uncharacterized protein</fullName>
    </submittedName>
</protein>
<feature type="region of interest" description="Disordered" evidence="1">
    <location>
        <begin position="54"/>
        <end position="88"/>
    </location>
</feature>
<evidence type="ECO:0000256" key="1">
    <source>
        <dbReference type="SAM" id="MobiDB-lite"/>
    </source>
</evidence>
<dbReference type="AlphaFoldDB" id="X0WTB2"/>
<feature type="compositionally biased region" description="Basic residues" evidence="1">
    <location>
        <begin position="61"/>
        <end position="71"/>
    </location>
</feature>
<sequence length="192" mass="21451">DPSGDSEAWEKLTKGKQVLAKRKYESQLAIYCGKVRRLRAKKVSWKVAFVESAPLEEKPKAGRRPGVKRPVHGAGAKRPPPRRGTRAGRTTLLRTPQGQPEYWRWGHLVTATSEEGILVVANVLPSGAKGLDRLKPNEIIQLGGRIRGDIEPSQAARSRQMTLYIDQAKVKTTGKFREGPARRLPHRKRGPR</sequence>